<comment type="caution">
    <text evidence="2">The sequence shown here is derived from an EMBL/GenBank/DDBJ whole genome shotgun (WGS) entry which is preliminary data.</text>
</comment>
<evidence type="ECO:0000313" key="2">
    <source>
        <dbReference type="EMBL" id="RYV50745.1"/>
    </source>
</evidence>
<dbReference type="Pfam" id="PF13471">
    <property type="entry name" value="Transglut_core3"/>
    <property type="match status" value="1"/>
</dbReference>
<gene>
    <name evidence="2" type="ORF">EUA98_11875</name>
</gene>
<dbReference type="AlphaFoldDB" id="A0A4Q5MYH3"/>
<dbReference type="Proteomes" id="UP000293764">
    <property type="component" value="Unassembled WGS sequence"/>
</dbReference>
<accession>A0A4Q5MYH3</accession>
<protein>
    <submittedName>
        <fullName evidence="2">Lasso peptide biosynthesis B2 protein</fullName>
    </submittedName>
</protein>
<reference evidence="2 3" key="1">
    <citation type="submission" date="2019-01" db="EMBL/GenBank/DDBJ databases">
        <title>Novel species of Cellulomonas.</title>
        <authorList>
            <person name="Liu Q."/>
            <person name="Xin Y.-H."/>
        </authorList>
    </citation>
    <scope>NUCLEOTIDE SEQUENCE [LARGE SCALE GENOMIC DNA]</scope>
    <source>
        <strain evidence="2 3">HLT2-17</strain>
    </source>
</reference>
<dbReference type="OrthoDB" id="3629336at2"/>
<evidence type="ECO:0000313" key="3">
    <source>
        <dbReference type="Proteomes" id="UP000293764"/>
    </source>
</evidence>
<organism evidence="2 3">
    <name type="scientific">Pengzhenrongella frigida</name>
    <dbReference type="NCBI Taxonomy" id="1259133"/>
    <lineage>
        <taxon>Bacteria</taxon>
        <taxon>Bacillati</taxon>
        <taxon>Actinomycetota</taxon>
        <taxon>Actinomycetes</taxon>
        <taxon>Micrococcales</taxon>
        <taxon>Pengzhenrongella</taxon>
    </lineage>
</organism>
<dbReference type="EMBL" id="SDWW01000027">
    <property type="protein sequence ID" value="RYV50745.1"/>
    <property type="molecule type" value="Genomic_DNA"/>
</dbReference>
<name>A0A4Q5MYH3_9MICO</name>
<dbReference type="NCBIfam" id="NF033537">
    <property type="entry name" value="lasso_biosyn_B2"/>
    <property type="match status" value="1"/>
</dbReference>
<dbReference type="InterPro" id="IPR053521">
    <property type="entry name" value="McjB-like"/>
</dbReference>
<proteinExistence type="predicted"/>
<evidence type="ECO:0000259" key="1">
    <source>
        <dbReference type="Pfam" id="PF13471"/>
    </source>
</evidence>
<sequence length="182" mass="19061">MARGGRDRPRGSGIVSASGRLVRGLRRRGLRGTVQLVRLALWSVLIEVGLRVAPLPRLVRFVGVTLGDGPAADGPAQGGASLPEEASPPGTTLPLTAVERQGVLDAHRILRRGPFADTCLRRALLVGHVLRPYAPVLHIGVAKSDGRVTAHAWLVADGVNLDPTGSARFTAVVPTMKGTLTG</sequence>
<feature type="domain" description="Microcin J25-processing protein McjB C-terminal" evidence="1">
    <location>
        <begin position="107"/>
        <end position="172"/>
    </location>
</feature>
<dbReference type="InterPro" id="IPR032708">
    <property type="entry name" value="McjB_C"/>
</dbReference>
<keyword evidence="3" id="KW-1185">Reference proteome</keyword>